<organism evidence="1 2">
    <name type="scientific">Mycobacterium phage Duke13</name>
    <dbReference type="NCBI Taxonomy" id="2499038"/>
    <lineage>
        <taxon>Viruses</taxon>
        <taxon>Duplodnaviria</taxon>
        <taxon>Heunggongvirae</taxon>
        <taxon>Uroviricota</taxon>
        <taxon>Caudoviricetes</taxon>
        <taxon>Omegavirus</taxon>
        <taxon>Omegavirus baka</taxon>
    </lineage>
</organism>
<dbReference type="EMBL" id="MK279849">
    <property type="protein sequence ID" value="AZS07347.1"/>
    <property type="molecule type" value="Genomic_DNA"/>
</dbReference>
<evidence type="ECO:0000313" key="2">
    <source>
        <dbReference type="Proteomes" id="UP000287876"/>
    </source>
</evidence>
<evidence type="ECO:0000313" key="1">
    <source>
        <dbReference type="EMBL" id="AZS07347.1"/>
    </source>
</evidence>
<dbReference type="InterPro" id="IPR027417">
    <property type="entry name" value="P-loop_NTPase"/>
</dbReference>
<protein>
    <submittedName>
        <fullName evidence="1">Terminase</fullName>
    </submittedName>
</protein>
<dbReference type="Gene3D" id="3.40.50.300">
    <property type="entry name" value="P-loop containing nucleotide triphosphate hydrolases"/>
    <property type="match status" value="1"/>
</dbReference>
<gene>
    <name evidence="1" type="primary">2</name>
    <name evidence="1" type="ORF">PBI_DUKE13_2</name>
</gene>
<name>A0A3S9UAL9_9CAUD</name>
<accession>A0A3S9UAL9</accession>
<proteinExistence type="predicted"/>
<dbReference type="Proteomes" id="UP000287876">
    <property type="component" value="Segment"/>
</dbReference>
<reference evidence="1 2" key="1">
    <citation type="submission" date="2018-12" db="EMBL/GenBank/DDBJ databases">
        <authorList>
            <person name="Betsko A.J."/>
            <person name="Stoner T.H."/>
            <person name="Garlena R.A."/>
            <person name="Russell D.A."/>
            <person name="Pope W.H."/>
            <person name="Jacobs-Sera D."/>
            <person name="Hatfull G.F."/>
        </authorList>
    </citation>
    <scope>NUCLEOTIDE SEQUENCE [LARGE SCALE GENOMIC DNA]</scope>
</reference>
<sequence>MPVLALFFRGGANTAKKHAKESSMELLAHQKLIHETIDNSSVSAFAAPRQNGKTCAAVNYALRYPGKVLYFSRGFREARCAFDLAVKMGDRGPGTWSVIQSSKANGRLSVNTSLCGAFGQVDFLPYGRGSARGLIADLVILDDADEVEPEVLGDIYPAVLTTGGKIAAFGLLHKQGLLAHVAGVADGRRVWWGGPCESWDQATIAEANPALGHLFTREQVGRELKILPREVFARDRLGITPPKVEFKRRGDG</sequence>